<dbReference type="AlphaFoldDB" id="A0A3B0BVD9"/>
<sequence length="59" mass="6785">MYLFSSIITIKVGELGNMLESGKISEQEYNKQMYLFKNNKIVKDAPLPEPSDNAKFKDK</sequence>
<dbReference type="Proteomes" id="UP000276603">
    <property type="component" value="Unassembled WGS sequence"/>
</dbReference>
<organism evidence="1 2">
    <name type="scientific">Ulvibacterium marinum</name>
    <dbReference type="NCBI Taxonomy" id="2419782"/>
    <lineage>
        <taxon>Bacteria</taxon>
        <taxon>Pseudomonadati</taxon>
        <taxon>Bacteroidota</taxon>
        <taxon>Flavobacteriia</taxon>
        <taxon>Flavobacteriales</taxon>
        <taxon>Flavobacteriaceae</taxon>
        <taxon>Ulvibacterium</taxon>
    </lineage>
</organism>
<evidence type="ECO:0000313" key="1">
    <source>
        <dbReference type="EMBL" id="RKN76820.1"/>
    </source>
</evidence>
<dbReference type="EMBL" id="RBCJ01000006">
    <property type="protein sequence ID" value="RKN76820.1"/>
    <property type="molecule type" value="Genomic_DNA"/>
</dbReference>
<reference evidence="1 2" key="1">
    <citation type="submission" date="2018-10" db="EMBL/GenBank/DDBJ databases">
        <title>Ulvibacterium marinum gen. nov., sp. nov., a novel marine bacterium of the family Flavobacteriaceae, isolated from a culture of the green alga Ulva prolifera.</title>
        <authorList>
            <person name="Zhang Z."/>
        </authorList>
    </citation>
    <scope>NUCLEOTIDE SEQUENCE [LARGE SCALE GENOMIC DNA]</scope>
    <source>
        <strain evidence="1 2">CCMM003</strain>
    </source>
</reference>
<evidence type="ECO:0008006" key="3">
    <source>
        <dbReference type="Google" id="ProtNLM"/>
    </source>
</evidence>
<name>A0A3B0BVD9_9FLAO</name>
<comment type="caution">
    <text evidence="1">The sequence shown here is derived from an EMBL/GenBank/DDBJ whole genome shotgun (WGS) entry which is preliminary data.</text>
</comment>
<protein>
    <recommendedName>
        <fullName evidence="3">SHOCT domain-containing protein</fullName>
    </recommendedName>
</protein>
<gene>
    <name evidence="1" type="ORF">D7Z94_23855</name>
</gene>
<accession>A0A3B0BVD9</accession>
<evidence type="ECO:0000313" key="2">
    <source>
        <dbReference type="Proteomes" id="UP000276603"/>
    </source>
</evidence>
<keyword evidence="2" id="KW-1185">Reference proteome</keyword>
<proteinExistence type="predicted"/>